<dbReference type="Gene3D" id="2.40.70.10">
    <property type="entry name" value="Acid Proteases"/>
    <property type="match status" value="1"/>
</dbReference>
<dbReference type="EMBL" id="JAYKXN010000006">
    <property type="protein sequence ID" value="KAK7280333.1"/>
    <property type="molecule type" value="Genomic_DNA"/>
</dbReference>
<dbReference type="AlphaFoldDB" id="A0AAN9FWH1"/>
<dbReference type="PANTHER" id="PTHR47965">
    <property type="entry name" value="ASPARTYL PROTEASE-RELATED"/>
    <property type="match status" value="1"/>
</dbReference>
<dbReference type="SUPFAM" id="SSF50630">
    <property type="entry name" value="Acid proteases"/>
    <property type="match status" value="1"/>
</dbReference>
<dbReference type="GO" id="GO:0004190">
    <property type="term" value="F:aspartic-type endopeptidase activity"/>
    <property type="evidence" value="ECO:0007669"/>
    <property type="project" value="InterPro"/>
</dbReference>
<dbReference type="InterPro" id="IPR021109">
    <property type="entry name" value="Peptidase_aspartic_dom_sf"/>
</dbReference>
<name>A0AAN9FWH1_CLITE</name>
<comment type="caution">
    <text evidence="3">The sequence shown here is derived from an EMBL/GenBank/DDBJ whole genome shotgun (WGS) entry which is preliminary data.</text>
</comment>
<feature type="domain" description="Xylanase inhibitor N-terminal" evidence="2">
    <location>
        <begin position="31"/>
        <end position="152"/>
    </location>
</feature>
<protein>
    <recommendedName>
        <fullName evidence="2">Xylanase inhibitor N-terminal domain-containing protein</fullName>
    </recommendedName>
</protein>
<evidence type="ECO:0000313" key="3">
    <source>
        <dbReference type="EMBL" id="KAK7280333.1"/>
    </source>
</evidence>
<reference evidence="3 4" key="1">
    <citation type="submission" date="2024-01" db="EMBL/GenBank/DDBJ databases">
        <title>The genomes of 5 underutilized Papilionoideae crops provide insights into root nodulation and disease resistance.</title>
        <authorList>
            <person name="Yuan L."/>
        </authorList>
    </citation>
    <scope>NUCLEOTIDE SEQUENCE [LARGE SCALE GENOMIC DNA]</scope>
    <source>
        <strain evidence="3">LY-2023</strain>
        <tissue evidence="3">Leaf</tissue>
    </source>
</reference>
<dbReference type="InterPro" id="IPR032861">
    <property type="entry name" value="TAXi_N"/>
</dbReference>
<organism evidence="3 4">
    <name type="scientific">Clitoria ternatea</name>
    <name type="common">Butterfly pea</name>
    <dbReference type="NCBI Taxonomy" id="43366"/>
    <lineage>
        <taxon>Eukaryota</taxon>
        <taxon>Viridiplantae</taxon>
        <taxon>Streptophyta</taxon>
        <taxon>Embryophyta</taxon>
        <taxon>Tracheophyta</taxon>
        <taxon>Spermatophyta</taxon>
        <taxon>Magnoliopsida</taxon>
        <taxon>eudicotyledons</taxon>
        <taxon>Gunneridae</taxon>
        <taxon>Pentapetalae</taxon>
        <taxon>rosids</taxon>
        <taxon>fabids</taxon>
        <taxon>Fabales</taxon>
        <taxon>Fabaceae</taxon>
        <taxon>Papilionoideae</taxon>
        <taxon>50 kb inversion clade</taxon>
        <taxon>NPAAA clade</taxon>
        <taxon>indigoferoid/millettioid clade</taxon>
        <taxon>Phaseoleae</taxon>
        <taxon>Clitoria</taxon>
    </lineage>
</organism>
<evidence type="ECO:0000259" key="2">
    <source>
        <dbReference type="Pfam" id="PF14543"/>
    </source>
</evidence>
<evidence type="ECO:0000256" key="1">
    <source>
        <dbReference type="ARBA" id="ARBA00007447"/>
    </source>
</evidence>
<proteinExistence type="inferred from homology"/>
<dbReference type="InterPro" id="IPR001461">
    <property type="entry name" value="Aspartic_peptidase_A1"/>
</dbReference>
<sequence>MKVTNQYLLEVSTSSSSFSLPLTKDVSTLQYLTTFSYGTPLVPTNLILDLGGPFLWLDCSSPPTTPSSSLSAIFLRSICCLTTKSPQIETYTWLSSLANPADQDHPCHIPTENTITGKRVFKGELVEDLMISNLHTPMNMIQVPLMATFGLCFKSNGIGISQVGPNVPVIDLVMRSEMVK</sequence>
<dbReference type="Proteomes" id="UP001359559">
    <property type="component" value="Unassembled WGS sequence"/>
</dbReference>
<evidence type="ECO:0000313" key="4">
    <source>
        <dbReference type="Proteomes" id="UP001359559"/>
    </source>
</evidence>
<comment type="similarity">
    <text evidence="1">Belongs to the peptidase A1 family.</text>
</comment>
<dbReference type="Pfam" id="PF14543">
    <property type="entry name" value="TAXi_N"/>
    <property type="match status" value="1"/>
</dbReference>
<gene>
    <name evidence="3" type="ORF">RJT34_25396</name>
</gene>
<dbReference type="GO" id="GO:0006508">
    <property type="term" value="P:proteolysis"/>
    <property type="evidence" value="ECO:0007669"/>
    <property type="project" value="InterPro"/>
</dbReference>
<keyword evidence="4" id="KW-1185">Reference proteome</keyword>
<accession>A0AAN9FWH1</accession>
<dbReference type="PANTHER" id="PTHR47965:SF46">
    <property type="entry name" value="BASIC 7S GLOBULIN-LIKE"/>
    <property type="match status" value="1"/>
</dbReference>